<evidence type="ECO:0000256" key="1">
    <source>
        <dbReference type="SAM" id="Phobius"/>
    </source>
</evidence>
<dbReference type="Proteomes" id="UP000053239">
    <property type="component" value="Unassembled WGS sequence"/>
</dbReference>
<evidence type="ECO:0000313" key="3">
    <source>
        <dbReference type="Proteomes" id="UP000053239"/>
    </source>
</evidence>
<reference evidence="2 3" key="1">
    <citation type="submission" date="2011-09" db="EMBL/GenBank/DDBJ databases">
        <title>The Genome Sequence of Plasmodium vivax North Korean.</title>
        <authorList>
            <consortium name="The Broad Institute Genome Sequencing Platform"/>
            <consortium name="The Broad Institute Genome Sequencing Center for Infectious Disease"/>
            <person name="Neafsey D."/>
            <person name="Carlton J."/>
            <person name="Barnwell J."/>
            <person name="Collins W."/>
            <person name="Escalante A."/>
            <person name="Mullikin J."/>
            <person name="Saul A."/>
            <person name="Guigo R."/>
            <person name="Camara F."/>
            <person name="Young S.K."/>
            <person name="Zeng Q."/>
            <person name="Gargeya S."/>
            <person name="Fitzgerald M."/>
            <person name="Haas B."/>
            <person name="Abouelleil A."/>
            <person name="Alvarado L."/>
            <person name="Arachchi H.M."/>
            <person name="Berlin A."/>
            <person name="Brown A."/>
            <person name="Chapman S.B."/>
            <person name="Chen Z."/>
            <person name="Dunbar C."/>
            <person name="Freedman E."/>
            <person name="Gearin G."/>
            <person name="Gellesch M."/>
            <person name="Goldberg J."/>
            <person name="Griggs A."/>
            <person name="Gujja S."/>
            <person name="Heiman D."/>
            <person name="Howarth C."/>
            <person name="Larson L."/>
            <person name="Lui A."/>
            <person name="MacDonald P.J.P."/>
            <person name="Montmayeur A."/>
            <person name="Murphy C."/>
            <person name="Neiman D."/>
            <person name="Pearson M."/>
            <person name="Priest M."/>
            <person name="Roberts A."/>
            <person name="Saif S."/>
            <person name="Shea T."/>
            <person name="Shenoy N."/>
            <person name="Sisk P."/>
            <person name="Stolte C."/>
            <person name="Sykes S."/>
            <person name="Wortman J."/>
            <person name="Nusbaum C."/>
            <person name="Birren B."/>
        </authorList>
    </citation>
    <scope>NUCLEOTIDE SEQUENCE [LARGE SCALE GENOMIC DNA]</scope>
    <source>
        <strain evidence="2 3">North Korean</strain>
    </source>
</reference>
<proteinExistence type="predicted"/>
<organism evidence="2 3">
    <name type="scientific">Plasmodium vivax North Korean</name>
    <dbReference type="NCBI Taxonomy" id="1035514"/>
    <lineage>
        <taxon>Eukaryota</taxon>
        <taxon>Sar</taxon>
        <taxon>Alveolata</taxon>
        <taxon>Apicomplexa</taxon>
        <taxon>Aconoidasida</taxon>
        <taxon>Haemosporida</taxon>
        <taxon>Plasmodiidae</taxon>
        <taxon>Plasmodium</taxon>
        <taxon>Plasmodium (Plasmodium)</taxon>
    </lineage>
</organism>
<feature type="transmembrane region" description="Helical" evidence="1">
    <location>
        <begin position="58"/>
        <end position="78"/>
    </location>
</feature>
<sequence>SQCLNLYKDYLKLCRSDNDHELCNELEKFRYKYEDRVAPLNCFDVPKTLESTIPFDSLVILITFTIILITTFNFLILYKFTGIGPLLRLQMRKEKYKSSNLGQQMDSIQQTHGTISRKSGNMTYKISYPSVGS</sequence>
<evidence type="ECO:0000313" key="2">
    <source>
        <dbReference type="EMBL" id="KMZ96160.1"/>
    </source>
</evidence>
<protein>
    <recommendedName>
        <fullName evidence="4">VIR protein</fullName>
    </recommendedName>
</protein>
<accession>A0A0J9TKB1</accession>
<keyword evidence="1" id="KW-1133">Transmembrane helix</keyword>
<name>A0A0J9TKB1_PLAVI</name>
<keyword evidence="1" id="KW-0812">Transmembrane</keyword>
<evidence type="ECO:0008006" key="4">
    <source>
        <dbReference type="Google" id="ProtNLM"/>
    </source>
</evidence>
<feature type="non-terminal residue" evidence="2">
    <location>
        <position position="1"/>
    </location>
</feature>
<gene>
    <name evidence="2" type="ORF">PVNG_05806</name>
</gene>
<dbReference type="EMBL" id="KQ235648">
    <property type="protein sequence ID" value="KMZ96160.1"/>
    <property type="molecule type" value="Genomic_DNA"/>
</dbReference>
<keyword evidence="1" id="KW-0472">Membrane</keyword>
<dbReference type="AlphaFoldDB" id="A0A0J9TKB1"/>